<feature type="non-terminal residue" evidence="1">
    <location>
        <position position="1"/>
    </location>
</feature>
<feature type="non-terminal residue" evidence="1">
    <location>
        <position position="93"/>
    </location>
</feature>
<evidence type="ECO:0000313" key="1">
    <source>
        <dbReference type="EMBL" id="CAH2300622.1"/>
    </source>
</evidence>
<proteinExistence type="predicted"/>
<name>A0AAD1SFP2_PELCU</name>
<keyword evidence="2" id="KW-1185">Reference proteome</keyword>
<dbReference type="AlphaFoldDB" id="A0AAD1SFP2"/>
<dbReference type="Proteomes" id="UP001295444">
    <property type="component" value="Chromosome 06"/>
</dbReference>
<reference evidence="1" key="1">
    <citation type="submission" date="2022-03" db="EMBL/GenBank/DDBJ databases">
        <authorList>
            <person name="Alioto T."/>
            <person name="Alioto T."/>
            <person name="Gomez Garrido J."/>
        </authorList>
    </citation>
    <scope>NUCLEOTIDE SEQUENCE</scope>
</reference>
<gene>
    <name evidence="1" type="ORF">PECUL_23A006115</name>
</gene>
<evidence type="ECO:0000313" key="2">
    <source>
        <dbReference type="Proteomes" id="UP001295444"/>
    </source>
</evidence>
<protein>
    <submittedName>
        <fullName evidence="1">Uncharacterized protein</fullName>
    </submittedName>
</protein>
<dbReference type="EMBL" id="OW240917">
    <property type="protein sequence ID" value="CAH2300622.1"/>
    <property type="molecule type" value="Genomic_DNA"/>
</dbReference>
<sequence>LNHPHKRRLLLEEANRDKIDILCAQETHFRWKKEQEVKVPYNFFNRHKGDICVTMNRPIEVSGSAVLRKGMKAVTLKLKISVMRFECVCHEIY</sequence>
<organism evidence="1 2">
    <name type="scientific">Pelobates cultripes</name>
    <name type="common">Western spadefoot toad</name>
    <dbReference type="NCBI Taxonomy" id="61616"/>
    <lineage>
        <taxon>Eukaryota</taxon>
        <taxon>Metazoa</taxon>
        <taxon>Chordata</taxon>
        <taxon>Craniata</taxon>
        <taxon>Vertebrata</taxon>
        <taxon>Euteleostomi</taxon>
        <taxon>Amphibia</taxon>
        <taxon>Batrachia</taxon>
        <taxon>Anura</taxon>
        <taxon>Pelobatoidea</taxon>
        <taxon>Pelobatidae</taxon>
        <taxon>Pelobates</taxon>
    </lineage>
</organism>
<accession>A0AAD1SFP2</accession>